<keyword evidence="1" id="KW-0812">Transmembrane</keyword>
<accession>A0AA40DC94</accession>
<dbReference type="InterPro" id="IPR021848">
    <property type="entry name" value="HODM_asu-like"/>
</dbReference>
<comment type="caution">
    <text evidence="2">The sequence shown here is derived from an EMBL/GenBank/DDBJ whole genome shotgun (WGS) entry which is preliminary data.</text>
</comment>
<name>A0AA40DC94_9PEZI</name>
<protein>
    <submittedName>
        <fullName evidence="2">Uncharacterized protein</fullName>
    </submittedName>
</protein>
<gene>
    <name evidence="2" type="ORF">QBC41DRAFT_316023</name>
</gene>
<keyword evidence="1" id="KW-0472">Membrane</keyword>
<dbReference type="Proteomes" id="UP001174997">
    <property type="component" value="Unassembled WGS sequence"/>
</dbReference>
<evidence type="ECO:0000313" key="2">
    <source>
        <dbReference type="EMBL" id="KAK0671354.1"/>
    </source>
</evidence>
<sequence length="489" mass="55652">MVVSMAPSTILSLSAAELPIWLVVAGAVVASIVLLVASVRRHVAKSTPPPPHLYTFPPSRRHVLSSFPVQFEKFSVADQADISPQVLQGRALTTTRKADLSVDNFYTPTGFSTQEIRSLVGHFPDYANLSGVPNPQPVPSSWDINKAIFRPFRPFRWNYTQNMALMKYNPDFWVELEQNYLPTMAARQKLLSEHPDRIFFQGPGADLACRELMEMLLQFLCRRYPSHFHLSNDNTLFHNLLLATVTDLTSTPPLKVVFQNVPEDYAIMLRNQEDGFYYLRAASVCSSVGWHIAQHKDQPMKKIHTHVPDADKMQFSLDRWFAKLPTDKPVMRASWSIEDWQAMFSSPGVGVFAGENEKNWSRSAFADRPGELTVKELKLRCDAQTLRRLPVSGAVVFNFKAIFTPLEELRDEPYVPALLHKVLIEGKENLINYKSERNVKNVALEALKQWAARQVEQGIVPADWEVSTLEQSPFYPGWEENWKKKQGIL</sequence>
<feature type="transmembrane region" description="Helical" evidence="1">
    <location>
        <begin position="20"/>
        <end position="39"/>
    </location>
</feature>
<evidence type="ECO:0000313" key="3">
    <source>
        <dbReference type="Proteomes" id="UP001174997"/>
    </source>
</evidence>
<organism evidence="2 3">
    <name type="scientific">Cercophora samala</name>
    <dbReference type="NCBI Taxonomy" id="330535"/>
    <lineage>
        <taxon>Eukaryota</taxon>
        <taxon>Fungi</taxon>
        <taxon>Dikarya</taxon>
        <taxon>Ascomycota</taxon>
        <taxon>Pezizomycotina</taxon>
        <taxon>Sordariomycetes</taxon>
        <taxon>Sordariomycetidae</taxon>
        <taxon>Sordariales</taxon>
        <taxon>Lasiosphaeriaceae</taxon>
        <taxon>Cercophora</taxon>
    </lineage>
</organism>
<evidence type="ECO:0000256" key="1">
    <source>
        <dbReference type="SAM" id="Phobius"/>
    </source>
</evidence>
<keyword evidence="3" id="KW-1185">Reference proteome</keyword>
<proteinExistence type="predicted"/>
<keyword evidence="1" id="KW-1133">Transmembrane helix</keyword>
<dbReference type="EMBL" id="JAULSY010000022">
    <property type="protein sequence ID" value="KAK0671354.1"/>
    <property type="molecule type" value="Genomic_DNA"/>
</dbReference>
<dbReference type="AlphaFoldDB" id="A0AA40DC94"/>
<dbReference type="Pfam" id="PF11927">
    <property type="entry name" value="HODM_asu-like"/>
    <property type="match status" value="1"/>
</dbReference>
<reference evidence="2" key="1">
    <citation type="submission" date="2023-06" db="EMBL/GenBank/DDBJ databases">
        <title>Genome-scale phylogeny and comparative genomics of the fungal order Sordariales.</title>
        <authorList>
            <consortium name="Lawrence Berkeley National Laboratory"/>
            <person name="Hensen N."/>
            <person name="Bonometti L."/>
            <person name="Westerberg I."/>
            <person name="Brannstrom I.O."/>
            <person name="Guillou S."/>
            <person name="Cros-Aarteil S."/>
            <person name="Calhoun S."/>
            <person name="Haridas S."/>
            <person name="Kuo A."/>
            <person name="Mondo S."/>
            <person name="Pangilinan J."/>
            <person name="Riley R."/>
            <person name="Labutti K."/>
            <person name="Andreopoulos B."/>
            <person name="Lipzen A."/>
            <person name="Chen C."/>
            <person name="Yanf M."/>
            <person name="Daum C."/>
            <person name="Ng V."/>
            <person name="Clum A."/>
            <person name="Steindorff A."/>
            <person name="Ohm R."/>
            <person name="Martin F."/>
            <person name="Silar P."/>
            <person name="Natvig D."/>
            <person name="Lalanne C."/>
            <person name="Gautier V."/>
            <person name="Ament-Velasquez S.L."/>
            <person name="Kruys A."/>
            <person name="Hutchinson M.I."/>
            <person name="Powell A.J."/>
            <person name="Barry K."/>
            <person name="Miller A.N."/>
            <person name="Grigoriev I.V."/>
            <person name="Debuchy R."/>
            <person name="Gladieux P."/>
            <person name="Thoren M.H."/>
            <person name="Johannesson H."/>
        </authorList>
    </citation>
    <scope>NUCLEOTIDE SEQUENCE</scope>
    <source>
        <strain evidence="2">CBS 307.81</strain>
    </source>
</reference>